<reference evidence="13 14" key="1">
    <citation type="submission" date="2016-10" db="EMBL/GenBank/DDBJ databases">
        <authorList>
            <person name="Varghese N."/>
            <person name="Submissions S."/>
        </authorList>
    </citation>
    <scope>NUCLEOTIDE SEQUENCE [LARGE SCALE GENOMIC DNA]</scope>
    <source>
        <strain evidence="13 14">DSM 9169</strain>
    </source>
</reference>
<sequence length="181" mass="19496">MTEELGRRIKKLVVDNMRDVPGFPQEGVLFHDITPLLANGPAFQETINLLCEHYEGRIDAIAGLESRGFVLAAPMATRMGIGMITIRKAGKLPGPVIGEDYSIEYGIARMELRPDSVVEGQRVLIIDDVLATGGTARASVNLLEQCKAEVAGVAVLLELTELKGRDKLEGLDVQSAVALSV</sequence>
<dbReference type="EMBL" id="LT629792">
    <property type="protein sequence ID" value="SDT95435.1"/>
    <property type="molecule type" value="Genomic_DNA"/>
</dbReference>
<keyword evidence="8 11" id="KW-0328">Glycosyltransferase</keyword>
<keyword evidence="14" id="KW-1185">Reference proteome</keyword>
<evidence type="ECO:0000256" key="3">
    <source>
        <dbReference type="ARBA" id="ARBA00004496"/>
    </source>
</evidence>
<keyword evidence="7 11" id="KW-0963">Cytoplasm</keyword>
<dbReference type="GO" id="GO:0016757">
    <property type="term" value="F:glycosyltransferase activity"/>
    <property type="evidence" value="ECO:0007669"/>
    <property type="project" value="UniProtKB-KW"/>
</dbReference>
<dbReference type="NCBIfam" id="NF002636">
    <property type="entry name" value="PRK02304.1-5"/>
    <property type="match status" value="1"/>
</dbReference>
<dbReference type="PANTHER" id="PTHR32315">
    <property type="entry name" value="ADENINE PHOSPHORIBOSYLTRANSFERASE"/>
    <property type="match status" value="1"/>
</dbReference>
<evidence type="ECO:0000256" key="2">
    <source>
        <dbReference type="ARBA" id="ARBA00003968"/>
    </source>
</evidence>
<evidence type="ECO:0000256" key="6">
    <source>
        <dbReference type="ARBA" id="ARBA00011893"/>
    </source>
</evidence>
<keyword evidence="10 11" id="KW-0660">Purine salvage</keyword>
<dbReference type="InterPro" id="IPR050054">
    <property type="entry name" value="UPRTase/APRTase"/>
</dbReference>
<evidence type="ECO:0000256" key="5">
    <source>
        <dbReference type="ARBA" id="ARBA00008391"/>
    </source>
</evidence>
<dbReference type="CDD" id="cd06223">
    <property type="entry name" value="PRTases_typeI"/>
    <property type="match status" value="1"/>
</dbReference>
<dbReference type="RefSeq" id="WP_070727295.1">
    <property type="nucleotide sequence ID" value="NZ_LT629792.1"/>
</dbReference>
<dbReference type="InterPro" id="IPR029057">
    <property type="entry name" value="PRTase-like"/>
</dbReference>
<evidence type="ECO:0000259" key="12">
    <source>
        <dbReference type="Pfam" id="PF00156"/>
    </source>
</evidence>
<proteinExistence type="inferred from homology"/>
<evidence type="ECO:0000313" key="14">
    <source>
        <dbReference type="Proteomes" id="UP000198976"/>
    </source>
</evidence>
<feature type="domain" description="Phosphoribosyltransferase" evidence="12">
    <location>
        <begin position="52"/>
        <end position="158"/>
    </location>
</feature>
<dbReference type="PANTHER" id="PTHR32315:SF3">
    <property type="entry name" value="ADENINE PHOSPHORIBOSYLTRANSFERASE"/>
    <property type="match status" value="1"/>
</dbReference>
<organism evidence="13 14">
    <name type="scientific">Schaalia radingae</name>
    <dbReference type="NCBI Taxonomy" id="131110"/>
    <lineage>
        <taxon>Bacteria</taxon>
        <taxon>Bacillati</taxon>
        <taxon>Actinomycetota</taxon>
        <taxon>Actinomycetes</taxon>
        <taxon>Actinomycetales</taxon>
        <taxon>Actinomycetaceae</taxon>
        <taxon>Schaalia</taxon>
    </lineage>
</organism>
<evidence type="ECO:0000256" key="7">
    <source>
        <dbReference type="ARBA" id="ARBA00022490"/>
    </source>
</evidence>
<accession>A0ABY0V7W9</accession>
<evidence type="ECO:0000256" key="4">
    <source>
        <dbReference type="ARBA" id="ARBA00004659"/>
    </source>
</evidence>
<evidence type="ECO:0000256" key="11">
    <source>
        <dbReference type="HAMAP-Rule" id="MF_00004"/>
    </source>
</evidence>
<evidence type="ECO:0000256" key="10">
    <source>
        <dbReference type="ARBA" id="ARBA00022726"/>
    </source>
</evidence>
<dbReference type="SUPFAM" id="SSF53271">
    <property type="entry name" value="PRTase-like"/>
    <property type="match status" value="1"/>
</dbReference>
<evidence type="ECO:0000256" key="1">
    <source>
        <dbReference type="ARBA" id="ARBA00000868"/>
    </source>
</evidence>
<comment type="subcellular location">
    <subcellularLocation>
        <location evidence="3 11">Cytoplasm</location>
    </subcellularLocation>
</comment>
<dbReference type="Pfam" id="PF00156">
    <property type="entry name" value="Pribosyltran"/>
    <property type="match status" value="1"/>
</dbReference>
<comment type="similarity">
    <text evidence="5 11">Belongs to the purine/pyrimidine phosphoribosyltransferase family.</text>
</comment>
<protein>
    <recommendedName>
        <fullName evidence="6 11">Adenine phosphoribosyltransferase</fullName>
        <shortName evidence="11">APRT</shortName>
        <ecNumber evidence="6 11">2.4.2.7</ecNumber>
    </recommendedName>
</protein>
<gene>
    <name evidence="11" type="primary">apt</name>
    <name evidence="13" type="ORF">SAMN04489714_1195</name>
</gene>
<dbReference type="NCBIfam" id="NF002634">
    <property type="entry name" value="PRK02304.1-3"/>
    <property type="match status" value="1"/>
</dbReference>
<comment type="catalytic activity">
    <reaction evidence="1 11">
        <text>AMP + diphosphate = 5-phospho-alpha-D-ribose 1-diphosphate + adenine</text>
        <dbReference type="Rhea" id="RHEA:16609"/>
        <dbReference type="ChEBI" id="CHEBI:16708"/>
        <dbReference type="ChEBI" id="CHEBI:33019"/>
        <dbReference type="ChEBI" id="CHEBI:58017"/>
        <dbReference type="ChEBI" id="CHEBI:456215"/>
        <dbReference type="EC" id="2.4.2.7"/>
    </reaction>
</comment>
<comment type="function">
    <text evidence="2 11">Catalyzes a salvage reaction resulting in the formation of AMP, that is energically less costly than de novo synthesis.</text>
</comment>
<evidence type="ECO:0000256" key="9">
    <source>
        <dbReference type="ARBA" id="ARBA00022679"/>
    </source>
</evidence>
<keyword evidence="9 11" id="KW-0808">Transferase</keyword>
<dbReference type="Gene3D" id="3.40.50.2020">
    <property type="match status" value="1"/>
</dbReference>
<dbReference type="HAMAP" id="MF_00004">
    <property type="entry name" value="Aden_phosphoribosyltr"/>
    <property type="match status" value="1"/>
</dbReference>
<comment type="subunit">
    <text evidence="11">Homodimer.</text>
</comment>
<dbReference type="NCBIfam" id="TIGR01090">
    <property type="entry name" value="apt"/>
    <property type="match status" value="1"/>
</dbReference>
<dbReference type="EC" id="2.4.2.7" evidence="6 11"/>
<dbReference type="Proteomes" id="UP000198976">
    <property type="component" value="Chromosome I"/>
</dbReference>
<evidence type="ECO:0000256" key="8">
    <source>
        <dbReference type="ARBA" id="ARBA00022676"/>
    </source>
</evidence>
<evidence type="ECO:0000313" key="13">
    <source>
        <dbReference type="EMBL" id="SDT95435.1"/>
    </source>
</evidence>
<dbReference type="InterPro" id="IPR000836">
    <property type="entry name" value="PRTase_dom"/>
</dbReference>
<name>A0ABY0V7W9_9ACTO</name>
<comment type="pathway">
    <text evidence="4 11">Purine metabolism; AMP biosynthesis via salvage pathway; AMP from adenine: step 1/1.</text>
</comment>
<dbReference type="InterPro" id="IPR005764">
    <property type="entry name" value="Ade_phspho_trans"/>
</dbReference>